<evidence type="ECO:0000256" key="1">
    <source>
        <dbReference type="ARBA" id="ARBA00022553"/>
    </source>
</evidence>
<dbReference type="SUPFAM" id="SSF46894">
    <property type="entry name" value="C-terminal effector domain of the bipartite response regulators"/>
    <property type="match status" value="1"/>
</dbReference>
<dbReference type="InterPro" id="IPR000792">
    <property type="entry name" value="Tscrpt_reg_LuxR_C"/>
</dbReference>
<keyword evidence="1 5" id="KW-0597">Phosphoprotein</keyword>
<dbReference type="PANTHER" id="PTHR43214:SF24">
    <property type="entry name" value="TRANSCRIPTIONAL REGULATORY PROTEIN NARL-RELATED"/>
    <property type="match status" value="1"/>
</dbReference>
<dbReference type="InterPro" id="IPR039420">
    <property type="entry name" value="WalR-like"/>
</dbReference>
<dbReference type="CDD" id="cd17535">
    <property type="entry name" value="REC_NarL-like"/>
    <property type="match status" value="1"/>
</dbReference>
<dbReference type="InterPro" id="IPR016032">
    <property type="entry name" value="Sig_transdc_resp-reg_C-effctor"/>
</dbReference>
<dbReference type="GO" id="GO:0003677">
    <property type="term" value="F:DNA binding"/>
    <property type="evidence" value="ECO:0007669"/>
    <property type="project" value="UniProtKB-KW"/>
</dbReference>
<feature type="domain" description="HTH luxR-type" evidence="6">
    <location>
        <begin position="144"/>
        <end position="209"/>
    </location>
</feature>
<dbReference type="SMART" id="SM00421">
    <property type="entry name" value="HTH_LUXR"/>
    <property type="match status" value="1"/>
</dbReference>
<accession>A0A6M1L8T7</accession>
<evidence type="ECO:0000259" key="6">
    <source>
        <dbReference type="PROSITE" id="PS50043"/>
    </source>
</evidence>
<evidence type="ECO:0000256" key="4">
    <source>
        <dbReference type="ARBA" id="ARBA00023163"/>
    </source>
</evidence>
<dbReference type="InterPro" id="IPR011006">
    <property type="entry name" value="CheY-like_superfamily"/>
</dbReference>
<evidence type="ECO:0000256" key="3">
    <source>
        <dbReference type="ARBA" id="ARBA00023125"/>
    </source>
</evidence>
<organism evidence="8 9">
    <name type="scientific">Verrucosispora sioxanthis</name>
    <dbReference type="NCBI Taxonomy" id="2499994"/>
    <lineage>
        <taxon>Bacteria</taxon>
        <taxon>Bacillati</taxon>
        <taxon>Actinomycetota</taxon>
        <taxon>Actinomycetes</taxon>
        <taxon>Micromonosporales</taxon>
        <taxon>Micromonosporaceae</taxon>
        <taxon>Micromonospora</taxon>
    </lineage>
</organism>
<protein>
    <submittedName>
        <fullName evidence="8">Response regulator transcription factor</fullName>
    </submittedName>
</protein>
<dbReference type="InterPro" id="IPR001789">
    <property type="entry name" value="Sig_transdc_resp-reg_receiver"/>
</dbReference>
<keyword evidence="9" id="KW-1185">Reference proteome</keyword>
<dbReference type="AlphaFoldDB" id="A0A6M1L8T7"/>
<dbReference type="RefSeq" id="WP_164448507.1">
    <property type="nucleotide sequence ID" value="NZ_SAIY01000006.1"/>
</dbReference>
<feature type="modified residue" description="4-aspartylphosphate" evidence="5">
    <location>
        <position position="57"/>
    </location>
</feature>
<dbReference type="SMART" id="SM00448">
    <property type="entry name" value="REC"/>
    <property type="match status" value="1"/>
</dbReference>
<keyword evidence="2" id="KW-0805">Transcription regulation</keyword>
<evidence type="ECO:0000259" key="7">
    <source>
        <dbReference type="PROSITE" id="PS50110"/>
    </source>
</evidence>
<dbReference type="SUPFAM" id="SSF52172">
    <property type="entry name" value="CheY-like"/>
    <property type="match status" value="1"/>
</dbReference>
<proteinExistence type="predicted"/>
<evidence type="ECO:0000256" key="2">
    <source>
        <dbReference type="ARBA" id="ARBA00023015"/>
    </source>
</evidence>
<dbReference type="GO" id="GO:0006355">
    <property type="term" value="P:regulation of DNA-templated transcription"/>
    <property type="evidence" value="ECO:0007669"/>
    <property type="project" value="InterPro"/>
</dbReference>
<dbReference type="Gene3D" id="3.40.50.2300">
    <property type="match status" value="1"/>
</dbReference>
<dbReference type="PANTHER" id="PTHR43214">
    <property type="entry name" value="TWO-COMPONENT RESPONSE REGULATOR"/>
    <property type="match status" value="1"/>
</dbReference>
<sequence>MTDPVRLLIVDDHPVVRDGLRGMFAGDPGFEVVGEAADGAEALTMAARSRPDVVLMDLRMPGMDGVTAIGCLVEADSPAKVLVLTTYDTDADVLPAIEAGATGYLLKDAPRDELVRAVRAAARGESVLSPSVAGRLMGRLRTPRRPAEEPLSQRELEVLTLVARGSSNREAAARLFISEATVKTHLLHVYAKLGVNDRAAAVAVAYDRGLLTPGGR</sequence>
<dbReference type="EMBL" id="SAIY01000006">
    <property type="protein sequence ID" value="NGM14619.1"/>
    <property type="molecule type" value="Genomic_DNA"/>
</dbReference>
<dbReference type="CDD" id="cd06170">
    <property type="entry name" value="LuxR_C_like"/>
    <property type="match status" value="1"/>
</dbReference>
<dbReference type="Pfam" id="PF00072">
    <property type="entry name" value="Response_reg"/>
    <property type="match status" value="1"/>
</dbReference>
<evidence type="ECO:0000256" key="5">
    <source>
        <dbReference type="PROSITE-ProRule" id="PRU00169"/>
    </source>
</evidence>
<evidence type="ECO:0000313" key="8">
    <source>
        <dbReference type="EMBL" id="NGM14619.1"/>
    </source>
</evidence>
<gene>
    <name evidence="8" type="ORF">ENC19_19125</name>
</gene>
<dbReference type="PROSITE" id="PS50110">
    <property type="entry name" value="RESPONSE_REGULATORY"/>
    <property type="match status" value="1"/>
</dbReference>
<name>A0A6M1L8T7_9ACTN</name>
<dbReference type="GO" id="GO:0000160">
    <property type="term" value="P:phosphorelay signal transduction system"/>
    <property type="evidence" value="ECO:0007669"/>
    <property type="project" value="InterPro"/>
</dbReference>
<keyword evidence="3" id="KW-0238">DNA-binding</keyword>
<dbReference type="PRINTS" id="PR00038">
    <property type="entry name" value="HTHLUXR"/>
</dbReference>
<dbReference type="InterPro" id="IPR058245">
    <property type="entry name" value="NreC/VraR/RcsB-like_REC"/>
</dbReference>
<dbReference type="Proteomes" id="UP000478148">
    <property type="component" value="Unassembled WGS sequence"/>
</dbReference>
<reference evidence="8 9" key="1">
    <citation type="submission" date="2020-02" db="EMBL/GenBank/DDBJ databases">
        <title>Draft Genome Sequence of Verrucosispora sp. Strain CWR15, Isolated from Gulf of Mexico Sponge.</title>
        <authorList>
            <person name="Kennedy S.J."/>
            <person name="Cella E."/>
            <person name="Azarian T."/>
            <person name="Baker B.J."/>
            <person name="Shaw L.N."/>
        </authorList>
    </citation>
    <scope>NUCLEOTIDE SEQUENCE [LARGE SCALE GENOMIC DNA]</scope>
    <source>
        <strain evidence="8 9">CWR15</strain>
    </source>
</reference>
<evidence type="ECO:0000313" key="9">
    <source>
        <dbReference type="Proteomes" id="UP000478148"/>
    </source>
</evidence>
<dbReference type="Pfam" id="PF00196">
    <property type="entry name" value="GerE"/>
    <property type="match status" value="1"/>
</dbReference>
<keyword evidence="4" id="KW-0804">Transcription</keyword>
<comment type="caution">
    <text evidence="8">The sequence shown here is derived from an EMBL/GenBank/DDBJ whole genome shotgun (WGS) entry which is preliminary data.</text>
</comment>
<feature type="domain" description="Response regulatory" evidence="7">
    <location>
        <begin position="6"/>
        <end position="122"/>
    </location>
</feature>
<dbReference type="PROSITE" id="PS50043">
    <property type="entry name" value="HTH_LUXR_2"/>
    <property type="match status" value="1"/>
</dbReference>